<sequence length="139" mass="15332">LVSDTKAGPIQVNLGQQGALDIFDLDDYAGFVRVRYVSDRDLQSARFACHYIVGLTVDGYLLFWNASTSMLLRSLKLLEDGEKAIDFMLLDFTLEKEAKLSENCKVVLLSKATDDTYRVSLGCVHLFPGFALANGGTSK</sequence>
<evidence type="ECO:0000313" key="1">
    <source>
        <dbReference type="WBParaSite" id="GPUH_0000544401-mRNA-1"/>
    </source>
</evidence>
<reference evidence="1" key="1">
    <citation type="submission" date="2016-06" db="UniProtKB">
        <authorList>
            <consortium name="WormBaseParasite"/>
        </authorList>
    </citation>
    <scope>IDENTIFICATION</scope>
</reference>
<organism evidence="1">
    <name type="scientific">Gongylonema pulchrum</name>
    <dbReference type="NCBI Taxonomy" id="637853"/>
    <lineage>
        <taxon>Eukaryota</taxon>
        <taxon>Metazoa</taxon>
        <taxon>Ecdysozoa</taxon>
        <taxon>Nematoda</taxon>
        <taxon>Chromadorea</taxon>
        <taxon>Rhabditida</taxon>
        <taxon>Spirurina</taxon>
        <taxon>Spiruromorpha</taxon>
        <taxon>Spiruroidea</taxon>
        <taxon>Gongylonematidae</taxon>
        <taxon>Gongylonema</taxon>
    </lineage>
</organism>
<dbReference type="AlphaFoldDB" id="A0A183D9P6"/>
<name>A0A183D9P6_9BILA</name>
<accession>A0A183D9P6</accession>
<protein>
    <submittedName>
        <fullName evidence="1">WD_REPEATS_REGION domain-containing protein</fullName>
    </submittedName>
</protein>
<dbReference type="WBParaSite" id="GPUH_0000544401-mRNA-1">
    <property type="protein sequence ID" value="GPUH_0000544401-mRNA-1"/>
    <property type="gene ID" value="GPUH_0000544401"/>
</dbReference>
<proteinExistence type="predicted"/>